<keyword evidence="4" id="KW-1185">Reference proteome</keyword>
<sequence length="176" mass="19037">MERLKDFIHDYSDLFLASLITASMAFVVFWNLNTIFDDSPSVANATPPSTEDYASTDHSYDDSDELPAPDSDPVVIDLTPEDEDQQSDDSTTSEETAATDSESVEAHHYVTIDIPSGTPGVGIANILVEADLVENPGDFVQAAEELNLSLSLKSGTYNIPINATPEQLVRIIAGQE</sequence>
<evidence type="ECO:0008006" key="5">
    <source>
        <dbReference type="Google" id="ProtNLM"/>
    </source>
</evidence>
<dbReference type="OrthoDB" id="1708369at2"/>
<evidence type="ECO:0000256" key="1">
    <source>
        <dbReference type="SAM" id="MobiDB-lite"/>
    </source>
</evidence>
<evidence type="ECO:0000313" key="3">
    <source>
        <dbReference type="EMBL" id="SFH53220.1"/>
    </source>
</evidence>
<accession>A0A1I3ATG0</accession>
<gene>
    <name evidence="3" type="ORF">SAMN05192551_101395</name>
</gene>
<reference evidence="4" key="1">
    <citation type="submission" date="2016-10" db="EMBL/GenBank/DDBJ databases">
        <authorList>
            <person name="Varghese N."/>
            <person name="Submissions S."/>
        </authorList>
    </citation>
    <scope>NUCLEOTIDE SEQUENCE [LARGE SCALE GENOMIC DNA]</scope>
    <source>
        <strain evidence="4">Z-7934</strain>
    </source>
</reference>
<keyword evidence="2" id="KW-0812">Transmembrane</keyword>
<evidence type="ECO:0000313" key="4">
    <source>
        <dbReference type="Proteomes" id="UP000199287"/>
    </source>
</evidence>
<organism evidence="3 4">
    <name type="scientific">Tindallia magadiensis</name>
    <dbReference type="NCBI Taxonomy" id="69895"/>
    <lineage>
        <taxon>Bacteria</taxon>
        <taxon>Bacillati</taxon>
        <taxon>Bacillota</taxon>
        <taxon>Clostridia</taxon>
        <taxon>Peptostreptococcales</taxon>
        <taxon>Tindalliaceae</taxon>
        <taxon>Tindallia</taxon>
    </lineage>
</organism>
<dbReference type="AlphaFoldDB" id="A0A1I3ATG0"/>
<feature type="compositionally biased region" description="Low complexity" evidence="1">
    <location>
        <begin position="88"/>
        <end position="101"/>
    </location>
</feature>
<evidence type="ECO:0000256" key="2">
    <source>
        <dbReference type="SAM" id="Phobius"/>
    </source>
</evidence>
<dbReference type="Gene3D" id="3.30.1490.480">
    <property type="entry name" value="Endolytic murein transglycosylase"/>
    <property type="match status" value="1"/>
</dbReference>
<protein>
    <recommendedName>
        <fullName evidence="5">YceG-like family protein</fullName>
    </recommendedName>
</protein>
<dbReference type="EMBL" id="FOQA01000001">
    <property type="protein sequence ID" value="SFH53220.1"/>
    <property type="molecule type" value="Genomic_DNA"/>
</dbReference>
<feature type="compositionally biased region" description="Polar residues" evidence="1">
    <location>
        <begin position="40"/>
        <end position="57"/>
    </location>
</feature>
<feature type="region of interest" description="Disordered" evidence="1">
    <location>
        <begin position="40"/>
        <end position="105"/>
    </location>
</feature>
<name>A0A1I3ATG0_9FIRM</name>
<keyword evidence="2" id="KW-0472">Membrane</keyword>
<dbReference type="STRING" id="69895.SAMN05192551_101395"/>
<proteinExistence type="predicted"/>
<dbReference type="RefSeq" id="WP_093369075.1">
    <property type="nucleotide sequence ID" value="NZ_FOQA01000001.1"/>
</dbReference>
<keyword evidence="2" id="KW-1133">Transmembrane helix</keyword>
<feature type="transmembrane region" description="Helical" evidence="2">
    <location>
        <begin position="12"/>
        <end position="32"/>
    </location>
</feature>
<dbReference type="Proteomes" id="UP000199287">
    <property type="component" value="Unassembled WGS sequence"/>
</dbReference>